<evidence type="ECO:0000313" key="6">
    <source>
        <dbReference type="Proteomes" id="UP000254076"/>
    </source>
</evidence>
<dbReference type="Proteomes" id="UP000254076">
    <property type="component" value="Unassembled WGS sequence"/>
</dbReference>
<dbReference type="AlphaFoldDB" id="A0A0H1VLY1"/>
<dbReference type="EMBL" id="UHEQ01000004">
    <property type="protein sequence ID" value="SUN13258.1"/>
    <property type="molecule type" value="Genomic_DNA"/>
</dbReference>
<dbReference type="Proteomes" id="UP000268870">
    <property type="component" value="Chromosome"/>
</dbReference>
<name>A0A0H1VLY1_STRAG</name>
<evidence type="ECO:0000313" key="7">
    <source>
        <dbReference type="Proteomes" id="UP000255140"/>
    </source>
</evidence>
<dbReference type="Proteomes" id="UP000255140">
    <property type="component" value="Unassembled WGS sequence"/>
</dbReference>
<evidence type="ECO:0000313" key="4">
    <source>
        <dbReference type="EMBL" id="VED65960.1"/>
    </source>
</evidence>
<reference evidence="6 7" key="2">
    <citation type="submission" date="2018-06" db="EMBL/GenBank/DDBJ databases">
        <authorList>
            <consortium name="Pathogen Informatics"/>
            <person name="Doyle S."/>
        </authorList>
    </citation>
    <scope>NUCLEOTIDE SEQUENCE [LARGE SCALE GENOMIC DNA]</scope>
    <source>
        <strain evidence="2 6">NCTC8185</strain>
        <strain evidence="3 7">NCTC9828</strain>
    </source>
</reference>
<proteinExistence type="predicted"/>
<evidence type="ECO:0000313" key="3">
    <source>
        <dbReference type="EMBL" id="SUN29948.1"/>
    </source>
</evidence>
<dbReference type="RefSeq" id="WP_000934862.1">
    <property type="nucleotide sequence ID" value="NZ_CP026082.1"/>
</dbReference>
<reference evidence="1 5" key="1">
    <citation type="journal article" date="2015" name="PLoS ONE">
        <title>Genomic analysis reveals the molecular basis for capsule loss in the group B streptococcus population.</title>
        <authorList>
            <consortium name="DEVANI Consortium"/>
            <person name="Rosini R."/>
            <person name="Campisi E."/>
            <person name="De Chiara M."/>
            <person name="Tettelin H."/>
            <person name="Rinaudo D."/>
            <person name="Toniolo C."/>
            <person name="Metruccio M."/>
            <person name="Guidotti S."/>
            <person name="Sorensen U.B."/>
            <person name="Kilian M."/>
            <person name="Ramirez M."/>
            <person name="Janulczyk R."/>
            <person name="Donati C."/>
            <person name="Grandi G."/>
            <person name="Margarit I."/>
        </authorList>
    </citation>
    <scope>NUCLEOTIDE SEQUENCE [LARGE SCALE GENOMIC DNA]</scope>
    <source>
        <strain evidence="1 5">DK-B-USS-215</strain>
    </source>
</reference>
<dbReference type="EMBL" id="LR134265">
    <property type="protein sequence ID" value="VED65960.1"/>
    <property type="molecule type" value="Genomic_DNA"/>
</dbReference>
<dbReference type="EMBL" id="UHEW01000005">
    <property type="protein sequence ID" value="SUN29948.1"/>
    <property type="molecule type" value="Genomic_DNA"/>
</dbReference>
<sequence length="259" mass="30325">MLNSDFIISKSLANYIHHRRLEVGVSSTDLAEISNMSKSDWESFEKNGGAIPLKSKDIILDLLFLERFPKEKECDFIDKLFEEAKENKLWPEKIYQTMGLTPALSFIAGCEILSDDINNDLEELSKLPKESHLGQLDTSLLLSLLPQQFITKYDYEFVYKLSKVLAQYTSRNKVGSSYTAHSVIEEICLYLIAKESILYFESLDENSHLQLKELLDYNDEWPFDIFDDMDSYTFLYTDIYIEEDSPYHFKNWFVPQFYL</sequence>
<gene>
    <name evidence="4" type="ORF">NCTC8184_02024</name>
    <name evidence="2" type="ORF">NCTC8185_00416</name>
    <name evidence="3" type="ORF">NCTC9828_02113</name>
    <name evidence="1" type="ORF">WA04_00925</name>
</gene>
<dbReference type="Proteomes" id="UP000035346">
    <property type="component" value="Unassembled WGS sequence"/>
</dbReference>
<dbReference type="EMBL" id="LBKL01000013">
    <property type="protein sequence ID" value="KLL45339.1"/>
    <property type="molecule type" value="Genomic_DNA"/>
</dbReference>
<reference evidence="4 8" key="3">
    <citation type="submission" date="2018-12" db="EMBL/GenBank/DDBJ databases">
        <authorList>
            <consortium name="Pathogen Informatics"/>
        </authorList>
    </citation>
    <scope>NUCLEOTIDE SEQUENCE [LARGE SCALE GENOMIC DNA]</scope>
    <source>
        <strain evidence="4 8">NCTC8184</strain>
    </source>
</reference>
<accession>A0A0H1VLY1</accession>
<organism evidence="2 6">
    <name type="scientific">Streptococcus agalactiae</name>
    <dbReference type="NCBI Taxonomy" id="1311"/>
    <lineage>
        <taxon>Bacteria</taxon>
        <taxon>Bacillati</taxon>
        <taxon>Bacillota</taxon>
        <taxon>Bacilli</taxon>
        <taxon>Lactobacillales</taxon>
        <taxon>Streptococcaceae</taxon>
        <taxon>Streptococcus</taxon>
    </lineage>
</organism>
<evidence type="ECO:0000313" key="1">
    <source>
        <dbReference type="EMBL" id="KLL45339.1"/>
    </source>
</evidence>
<evidence type="ECO:0000313" key="8">
    <source>
        <dbReference type="Proteomes" id="UP000268870"/>
    </source>
</evidence>
<evidence type="ECO:0000313" key="5">
    <source>
        <dbReference type="Proteomes" id="UP000035346"/>
    </source>
</evidence>
<evidence type="ECO:0000313" key="2">
    <source>
        <dbReference type="EMBL" id="SUN13258.1"/>
    </source>
</evidence>
<protein>
    <submittedName>
        <fullName evidence="2">Uncharacterized protein</fullName>
    </submittedName>
</protein>